<dbReference type="EMBL" id="VBAI01000166">
    <property type="protein sequence ID" value="TMJ09174.1"/>
    <property type="molecule type" value="Genomic_DNA"/>
</dbReference>
<protein>
    <submittedName>
        <fullName evidence="5">Branched-chain amino acid ABC transporter substrate-binding protein</fullName>
    </submittedName>
</protein>
<dbReference type="PANTHER" id="PTHR30483:SF6">
    <property type="entry name" value="PERIPLASMIC BINDING PROTEIN OF ABC TRANSPORTER FOR NATURAL AMINO ACIDS"/>
    <property type="match status" value="1"/>
</dbReference>
<dbReference type="SUPFAM" id="SSF53822">
    <property type="entry name" value="Periplasmic binding protein-like I"/>
    <property type="match status" value="1"/>
</dbReference>
<dbReference type="EMBL" id="VBAJ01000033">
    <property type="protein sequence ID" value="TMJ09872.1"/>
    <property type="molecule type" value="Genomic_DNA"/>
</dbReference>
<reference evidence="7 8" key="1">
    <citation type="journal article" date="2019" name="Nat. Microbiol.">
        <title>Mediterranean grassland soil C-N compound turnover is dependent on rainfall and depth, and is mediated by genomically divergent microorganisms.</title>
        <authorList>
            <person name="Diamond S."/>
            <person name="Andeer P.F."/>
            <person name="Li Z."/>
            <person name="Crits-Christoph A."/>
            <person name="Burstein D."/>
            <person name="Anantharaman K."/>
            <person name="Lane K.R."/>
            <person name="Thomas B.C."/>
            <person name="Pan C."/>
            <person name="Northen T.R."/>
            <person name="Banfield J.F."/>
        </authorList>
    </citation>
    <scope>NUCLEOTIDE SEQUENCE [LARGE SCALE GENOMIC DNA]</scope>
    <source>
        <strain evidence="5">NP_1</strain>
        <strain evidence="6">NP_2</strain>
    </source>
</reference>
<evidence type="ECO:0000256" key="3">
    <source>
        <dbReference type="SAM" id="MobiDB-lite"/>
    </source>
</evidence>
<gene>
    <name evidence="5" type="ORF">E6G98_10345</name>
    <name evidence="6" type="ORF">E6G99_01955</name>
</gene>
<evidence type="ECO:0000256" key="1">
    <source>
        <dbReference type="ARBA" id="ARBA00010062"/>
    </source>
</evidence>
<comment type="caution">
    <text evidence="5">The sequence shown here is derived from an EMBL/GenBank/DDBJ whole genome shotgun (WGS) entry which is preliminary data.</text>
</comment>
<feature type="domain" description="Leucine-binding protein" evidence="4">
    <location>
        <begin position="51"/>
        <end position="385"/>
    </location>
</feature>
<dbReference type="Gene3D" id="3.40.50.2300">
    <property type="match status" value="2"/>
</dbReference>
<evidence type="ECO:0000313" key="5">
    <source>
        <dbReference type="EMBL" id="TMJ09174.1"/>
    </source>
</evidence>
<name>A0A537LMD9_9BACT</name>
<dbReference type="InterPro" id="IPR028082">
    <property type="entry name" value="Peripla_BP_I"/>
</dbReference>
<sequence>MRMKRLQIPLTVAVVVLLAVGAYFVPTVPAATMGPVTDPIGVVKVAKGQSVTIAYWLVVAGPDASLGVDSRRGIEIAIDDKKAIMGFPIKLIGEDSGCNAEGGVTAATKLASNQEVVAAIGSSCSSEAVPGAPILWKAGIVTVSPSNTAPKLTAADRGPDFDGYLRTAHNDLVQGKVAAEFARKSLKVGKAATIHDGSPYAEGLANAFADNFKKLGGTITSQEAIAPTDTDMRPVLTKIASGKPDLIYYPIFIAAGGFVTRQAKEVAGLQNVKLMSADGTFSPDFYKAGGDAVIGMYHTSPDLSEKALGTRYTAFLQKHKQKYGENPLSAFHAHAYDAASMIFQAIEKVAKRDSAGNLYIGRKALRDALFATKGFRGVTGTLTCTKTGDCADPKIAVYISNSSDPAKWDPGQGPGKEPNKIYP</sequence>
<organism evidence="5 7">
    <name type="scientific">Candidatus Segetimicrobium genomatis</name>
    <dbReference type="NCBI Taxonomy" id="2569760"/>
    <lineage>
        <taxon>Bacteria</taxon>
        <taxon>Bacillati</taxon>
        <taxon>Candidatus Sysuimicrobiota</taxon>
        <taxon>Candidatus Sysuimicrobiia</taxon>
        <taxon>Candidatus Sysuimicrobiales</taxon>
        <taxon>Candidatus Segetimicrobiaceae</taxon>
        <taxon>Candidatus Segetimicrobium</taxon>
    </lineage>
</organism>
<dbReference type="PANTHER" id="PTHR30483">
    <property type="entry name" value="LEUCINE-SPECIFIC-BINDING PROTEIN"/>
    <property type="match status" value="1"/>
</dbReference>
<comment type="similarity">
    <text evidence="1">Belongs to the leucine-binding protein family.</text>
</comment>
<dbReference type="InterPro" id="IPR028081">
    <property type="entry name" value="Leu-bd"/>
</dbReference>
<dbReference type="CDD" id="cd06342">
    <property type="entry name" value="PBP1_ABC_LIVBP-like"/>
    <property type="match status" value="1"/>
</dbReference>
<accession>A0A537LMD9</accession>
<dbReference type="Pfam" id="PF13458">
    <property type="entry name" value="Peripla_BP_6"/>
    <property type="match status" value="1"/>
</dbReference>
<proteinExistence type="inferred from homology"/>
<evidence type="ECO:0000313" key="8">
    <source>
        <dbReference type="Proteomes" id="UP000318661"/>
    </source>
</evidence>
<dbReference type="Proteomes" id="UP000315217">
    <property type="component" value="Unassembled WGS sequence"/>
</dbReference>
<evidence type="ECO:0000259" key="4">
    <source>
        <dbReference type="Pfam" id="PF13458"/>
    </source>
</evidence>
<dbReference type="Proteomes" id="UP000318661">
    <property type="component" value="Unassembled WGS sequence"/>
</dbReference>
<keyword evidence="2" id="KW-0732">Signal</keyword>
<dbReference type="InterPro" id="IPR051010">
    <property type="entry name" value="BCAA_transport"/>
</dbReference>
<dbReference type="AlphaFoldDB" id="A0A537LMD9"/>
<feature type="region of interest" description="Disordered" evidence="3">
    <location>
        <begin position="402"/>
        <end position="423"/>
    </location>
</feature>
<evidence type="ECO:0000256" key="2">
    <source>
        <dbReference type="ARBA" id="ARBA00022729"/>
    </source>
</evidence>
<evidence type="ECO:0000313" key="6">
    <source>
        <dbReference type="EMBL" id="TMJ09872.1"/>
    </source>
</evidence>
<evidence type="ECO:0000313" key="7">
    <source>
        <dbReference type="Proteomes" id="UP000315217"/>
    </source>
</evidence>